<accession>A0A1M5GQL9</accession>
<evidence type="ECO:0000256" key="1">
    <source>
        <dbReference type="SAM" id="SignalP"/>
    </source>
</evidence>
<name>A0A1M5GQL9_9BACT</name>
<keyword evidence="3" id="KW-1185">Reference proteome</keyword>
<dbReference type="Proteomes" id="UP000184048">
    <property type="component" value="Unassembled WGS sequence"/>
</dbReference>
<dbReference type="EMBL" id="FQUU01000042">
    <property type="protein sequence ID" value="SHG06065.1"/>
    <property type="molecule type" value="Genomic_DNA"/>
</dbReference>
<dbReference type="InterPro" id="IPR058148">
    <property type="entry name" value="M949_RS01915-like_dom"/>
</dbReference>
<dbReference type="OrthoDB" id="8585774at2"/>
<evidence type="ECO:0000313" key="2">
    <source>
        <dbReference type="EMBL" id="SHG06065.1"/>
    </source>
</evidence>
<dbReference type="NCBIfam" id="NF046077">
    <property type="entry name" value="LPS_M949_RS01915"/>
    <property type="match status" value="1"/>
</dbReference>
<proteinExistence type="predicted"/>
<organism evidence="2 3">
    <name type="scientific">Flavisolibacter ginsengisoli DSM 18119</name>
    <dbReference type="NCBI Taxonomy" id="1121884"/>
    <lineage>
        <taxon>Bacteria</taxon>
        <taxon>Pseudomonadati</taxon>
        <taxon>Bacteroidota</taxon>
        <taxon>Chitinophagia</taxon>
        <taxon>Chitinophagales</taxon>
        <taxon>Chitinophagaceae</taxon>
        <taxon>Flavisolibacter</taxon>
    </lineage>
</organism>
<evidence type="ECO:0008006" key="4">
    <source>
        <dbReference type="Google" id="ProtNLM"/>
    </source>
</evidence>
<sequence length="208" mass="23958">MKIIGLLLSLILTHSCFAQFKLTKLDKNSVPKNIHYSGKILQAVRWTDNTGDNIVLLTATDKTQSKNAPDDSYIDGALYAYHYLVLGDSIKQTWRVTDYVKECPVDMFLCFVDKTFAVTDLNKDGNAEIWIMYKVSCQGDVSPVPMKIIMYEDNKKFAVRGTTRVEPSPNKFMGGEFTFDETFKGAPWEFRQYAEKLWQQHKVETWKQ</sequence>
<feature type="signal peptide" evidence="1">
    <location>
        <begin position="1"/>
        <end position="18"/>
    </location>
</feature>
<protein>
    <recommendedName>
        <fullName evidence="4">FG-GAP repeat-containing protein</fullName>
    </recommendedName>
</protein>
<keyword evidence="1" id="KW-0732">Signal</keyword>
<dbReference type="STRING" id="1121884.SAMN02745131_04207"/>
<reference evidence="2 3" key="1">
    <citation type="submission" date="2016-11" db="EMBL/GenBank/DDBJ databases">
        <authorList>
            <person name="Jaros S."/>
            <person name="Januszkiewicz K."/>
            <person name="Wedrychowicz H."/>
        </authorList>
    </citation>
    <scope>NUCLEOTIDE SEQUENCE [LARGE SCALE GENOMIC DNA]</scope>
    <source>
        <strain evidence="2 3">DSM 18119</strain>
    </source>
</reference>
<gene>
    <name evidence="2" type="ORF">SAMN02745131_04207</name>
</gene>
<feature type="chain" id="PRO_5012996878" description="FG-GAP repeat-containing protein" evidence="1">
    <location>
        <begin position="19"/>
        <end position="208"/>
    </location>
</feature>
<evidence type="ECO:0000313" key="3">
    <source>
        <dbReference type="Proteomes" id="UP000184048"/>
    </source>
</evidence>
<dbReference type="RefSeq" id="WP_072837304.1">
    <property type="nucleotide sequence ID" value="NZ_FQUU01000042.1"/>
</dbReference>
<dbReference type="AlphaFoldDB" id="A0A1M5GQL9"/>